<accession>A0A4P2Q261</accession>
<dbReference type="InterPro" id="IPR011749">
    <property type="entry name" value="CHP02243"/>
</dbReference>
<dbReference type="OrthoDB" id="9796131at2"/>
<proteinExistence type="predicted"/>
<dbReference type="Proteomes" id="UP000295781">
    <property type="component" value="Chromosome"/>
</dbReference>
<evidence type="ECO:0000313" key="2">
    <source>
        <dbReference type="Proteomes" id="UP000295781"/>
    </source>
</evidence>
<gene>
    <name evidence="1" type="ORF">SOCEGT47_038620</name>
</gene>
<reference evidence="1 2" key="1">
    <citation type="submission" date="2015-09" db="EMBL/GenBank/DDBJ databases">
        <title>Sorangium comparison.</title>
        <authorList>
            <person name="Zaburannyi N."/>
            <person name="Bunk B."/>
            <person name="Overmann J."/>
            <person name="Mueller R."/>
        </authorList>
    </citation>
    <scope>NUCLEOTIDE SEQUENCE [LARGE SCALE GENOMIC DNA]</scope>
    <source>
        <strain evidence="1 2">So ceGT47</strain>
    </source>
</reference>
<organism evidence="1 2">
    <name type="scientific">Sorangium cellulosum</name>
    <name type="common">Polyangium cellulosum</name>
    <dbReference type="NCBI Taxonomy" id="56"/>
    <lineage>
        <taxon>Bacteria</taxon>
        <taxon>Pseudomonadati</taxon>
        <taxon>Myxococcota</taxon>
        <taxon>Polyangia</taxon>
        <taxon>Polyangiales</taxon>
        <taxon>Polyangiaceae</taxon>
        <taxon>Sorangium</taxon>
    </lineage>
</organism>
<sequence>MSAFEGRRRALEAAYSLADNGLERLVIPGADPSRDPAELPLPAAGLPARIAGRVALLRFVTPRDVAALSPAEVRIEGATARWMVTAPDLGTIQGLDGALQQDELDWFSALAAAIDAYPGLPGRWLIVHTEAALPATVTVALRAGPGSTAPPSGFEARLASLHAAQDPPFTAAARAAWLNAIHHVLVADQRPLLSERLRQRVVFVRFATAFGVTDLRASSLSITGGVRQPEVRVRWAWPLADIAAVVDPELTGAERAELGAFAAERAARGDAEAWLAVCTEERGDFSLYTLRVSGDPLFDVLLSAATVNFKIDCPSPLDCRTDASCAAEPPAPPVLDYLTRDFNGFRRLLLDRLAVLGAADAEQTPAGMGSVLADLIAARADQLAYAQDAVATEAYLHTARLRPSVRRHARLLDYRMHEGVNARAFVHLAAGAGVDRADAVAVGDLFLTRLLGASALLPPSALEATLPPETQVFRAILPLGRLAEAHNEIAIYAWGESDLCLPRGTTRCALLDAGRALKLKKGDLLLLEATASAATRAAEDADPALRHVVRLSKEPTEVTDPLLAQDVLEVEWLVEDALPFDLPVLQGGRPLAVARGNLALVDHGRPFTEALSVASWGSRGRLGARLGRTDLTFATPPPIWDDTAAPDWESTTWSASEVVRQAPQRALPDVTLRGDDGVTWAPQRDLLASDRSAAEFWVEMESSGRAWIRFGDGTTGRRPGGDAAFEARYRTGNGVLGNVGAGAIAHLLSTKLPASELVAVRNPLPATGGVDPEPLDVVRKSAPYAFRTQERAVTLADWAEVAGRHREVQRAVARIVWTGSWHAVRVHIDRVEGRPVDAEFMAEITAFLERYRMAGYGLEVRGPEHVPLDIVLAICVEHDAWPEAVASNLRRAFGTGLLPDGTRAFFHPDNFTFGQSVYLSQIVATAMAVPGVRWVDARPENPANHFRRWSTAGHDELASGVLRVGALEIIQCESNPSAPERGRIHFNVEGGA</sequence>
<name>A0A4P2Q261_SORCE</name>
<dbReference type="EMBL" id="CP012670">
    <property type="protein sequence ID" value="AUX23339.1"/>
    <property type="molecule type" value="Genomic_DNA"/>
</dbReference>
<dbReference type="NCBIfam" id="TIGR02243">
    <property type="entry name" value="putative baseplate assembly protein"/>
    <property type="match status" value="1"/>
</dbReference>
<dbReference type="RefSeq" id="WP_129348431.1">
    <property type="nucleotide sequence ID" value="NZ_CP012670.1"/>
</dbReference>
<protein>
    <submittedName>
        <fullName evidence="1">Uncharacterized protein</fullName>
    </submittedName>
</protein>
<evidence type="ECO:0000313" key="1">
    <source>
        <dbReference type="EMBL" id="AUX23339.1"/>
    </source>
</evidence>
<dbReference type="AlphaFoldDB" id="A0A4P2Q261"/>